<dbReference type="eggNOG" id="COG1011">
    <property type="taxonomic scope" value="Bacteria"/>
</dbReference>
<dbReference type="SFLD" id="SFLDS00003">
    <property type="entry name" value="Haloacid_Dehalogenase"/>
    <property type="match status" value="1"/>
</dbReference>
<dbReference type="GO" id="GO:0016787">
    <property type="term" value="F:hydrolase activity"/>
    <property type="evidence" value="ECO:0007669"/>
    <property type="project" value="UniProtKB-KW"/>
</dbReference>
<dbReference type="PANTHER" id="PTHR43611">
    <property type="entry name" value="ALPHA-D-GLUCOSE 1-PHOSPHATE PHOSPHATASE"/>
    <property type="match status" value="1"/>
</dbReference>
<keyword evidence="1" id="KW-0378">Hydrolase</keyword>
<dbReference type="InterPro" id="IPR023214">
    <property type="entry name" value="HAD_sf"/>
</dbReference>
<dbReference type="EMBL" id="CP002351">
    <property type="protein sequence ID" value="AEH51265.1"/>
    <property type="molecule type" value="Genomic_DNA"/>
</dbReference>
<keyword evidence="2" id="KW-1185">Reference proteome</keyword>
<dbReference type="PANTHER" id="PTHR43611:SF3">
    <property type="entry name" value="FLAVIN MONONUCLEOTIDE HYDROLASE 1, CHLOROPLATIC"/>
    <property type="match status" value="1"/>
</dbReference>
<dbReference type="Gene3D" id="1.10.150.240">
    <property type="entry name" value="Putative phosphatase, domain 2"/>
    <property type="match status" value="1"/>
</dbReference>
<dbReference type="SUPFAM" id="SSF56784">
    <property type="entry name" value="HAD-like"/>
    <property type="match status" value="1"/>
</dbReference>
<dbReference type="InterPro" id="IPR023198">
    <property type="entry name" value="PGP-like_dom2"/>
</dbReference>
<reference evidence="1 2" key="1">
    <citation type="submission" date="2010-11" db="EMBL/GenBank/DDBJ databases">
        <title>The complete genome of Thermotoga thermarum DSM 5069.</title>
        <authorList>
            <consortium name="US DOE Joint Genome Institute (JGI-PGF)"/>
            <person name="Lucas S."/>
            <person name="Copeland A."/>
            <person name="Lapidus A."/>
            <person name="Bruce D."/>
            <person name="Goodwin L."/>
            <person name="Pitluck S."/>
            <person name="Kyrpides N."/>
            <person name="Mavromatis K."/>
            <person name="Ivanova N."/>
            <person name="Zeytun A."/>
            <person name="Brettin T."/>
            <person name="Detter J.C."/>
            <person name="Tapia R."/>
            <person name="Han C."/>
            <person name="Land M."/>
            <person name="Hauser L."/>
            <person name="Markowitz V."/>
            <person name="Cheng J.-F."/>
            <person name="Hugenholtz P."/>
            <person name="Woyke T."/>
            <person name="Wu D."/>
            <person name="Spring S."/>
            <person name="Schroeder M."/>
            <person name="Brambilla E."/>
            <person name="Klenk H.-P."/>
            <person name="Eisen J.A."/>
        </authorList>
    </citation>
    <scope>NUCLEOTIDE SEQUENCE [LARGE SCALE GENOMIC DNA]</scope>
    <source>
        <strain evidence="1 2">DSM 5069</strain>
    </source>
</reference>
<accession>F7YTP3</accession>
<dbReference type="SFLD" id="SFLDG01129">
    <property type="entry name" value="C1.5:_HAD__Beta-PGM__Phosphata"/>
    <property type="match status" value="1"/>
</dbReference>
<dbReference type="AlphaFoldDB" id="F7YTP3"/>
<sequence>MKLFIFDVGNVVYSNTSVAPKIAKYLGITLEEFLKLAKSSGLDLLQKGLISVEDFWSNFSKLFGKSISEDLWAKFFDPLPIDGTIELIKKLRKHFRVVAGTNTILSHYEIHLKKGHYDIFDAVYASHVIHYTKPDPNFFMYILKSENAAPEETFFTDDDPKNVQCALALKINAFVFTDPKELESKLKQLLGH</sequence>
<dbReference type="STRING" id="688269.Theth_1193"/>
<dbReference type="InterPro" id="IPR006439">
    <property type="entry name" value="HAD-SF_hydro_IA"/>
</dbReference>
<dbReference type="RefSeq" id="WP_013932484.1">
    <property type="nucleotide sequence ID" value="NC_015707.1"/>
</dbReference>
<dbReference type="OrthoDB" id="9797415at2"/>
<evidence type="ECO:0000313" key="1">
    <source>
        <dbReference type="EMBL" id="AEH51265.1"/>
    </source>
</evidence>
<dbReference type="KEGG" id="tta:Theth_1193"/>
<dbReference type="NCBIfam" id="TIGR01509">
    <property type="entry name" value="HAD-SF-IA-v3"/>
    <property type="match status" value="1"/>
</dbReference>
<dbReference type="PATRIC" id="fig|688269.3.peg.1229"/>
<protein>
    <submittedName>
        <fullName evidence="1">HAD-superfamily hydrolase, subfamily IA, variant 3</fullName>
    </submittedName>
</protein>
<dbReference type="Proteomes" id="UP000006804">
    <property type="component" value="Chromosome"/>
</dbReference>
<dbReference type="Pfam" id="PF00702">
    <property type="entry name" value="Hydrolase"/>
    <property type="match status" value="1"/>
</dbReference>
<proteinExistence type="predicted"/>
<evidence type="ECO:0000313" key="2">
    <source>
        <dbReference type="Proteomes" id="UP000006804"/>
    </source>
</evidence>
<gene>
    <name evidence="1" type="ORF">Theth_1193</name>
</gene>
<dbReference type="Gene3D" id="3.40.50.1000">
    <property type="entry name" value="HAD superfamily/HAD-like"/>
    <property type="match status" value="1"/>
</dbReference>
<name>F7YTP3_9THEM</name>
<organism evidence="1 2">
    <name type="scientific">Pseudothermotoga thermarum DSM 5069</name>
    <dbReference type="NCBI Taxonomy" id="688269"/>
    <lineage>
        <taxon>Bacteria</taxon>
        <taxon>Thermotogati</taxon>
        <taxon>Thermotogota</taxon>
        <taxon>Thermotogae</taxon>
        <taxon>Thermotogales</taxon>
        <taxon>Thermotogaceae</taxon>
        <taxon>Pseudothermotoga</taxon>
    </lineage>
</organism>
<dbReference type="InterPro" id="IPR036412">
    <property type="entry name" value="HAD-like_sf"/>
</dbReference>
<dbReference type="HOGENOM" id="CLU_045011_9_5_0"/>